<dbReference type="EMBL" id="JBHUDE010000011">
    <property type="protein sequence ID" value="MFD1606777.1"/>
    <property type="molecule type" value="Genomic_DNA"/>
</dbReference>
<gene>
    <name evidence="1" type="ORF">ACFSBH_03755</name>
</gene>
<keyword evidence="2" id="KW-1185">Reference proteome</keyword>
<evidence type="ECO:0000313" key="1">
    <source>
        <dbReference type="EMBL" id="MFD1606777.1"/>
    </source>
</evidence>
<protein>
    <submittedName>
        <fullName evidence="1">Uncharacterized protein</fullName>
    </submittedName>
</protein>
<sequence length="107" mass="12162">MAHYNLIYDFKHTLVGESRLLNDKGNKQTITLRLSSQEIGSGGRNDTFVVQLQAQVQRMWFTVKTASFPRNGMKEVKWTGMAGTSYRLRMEKSTDDVRVIGVGVLHN</sequence>
<proteinExistence type="predicted"/>
<evidence type="ECO:0000313" key="2">
    <source>
        <dbReference type="Proteomes" id="UP001597221"/>
    </source>
</evidence>
<dbReference type="Proteomes" id="UP001597221">
    <property type="component" value="Unassembled WGS sequence"/>
</dbReference>
<organism evidence="1 2">
    <name type="scientific">Oceanobacillus luteolus</name>
    <dbReference type="NCBI Taxonomy" id="1274358"/>
    <lineage>
        <taxon>Bacteria</taxon>
        <taxon>Bacillati</taxon>
        <taxon>Bacillota</taxon>
        <taxon>Bacilli</taxon>
        <taxon>Bacillales</taxon>
        <taxon>Bacillaceae</taxon>
        <taxon>Oceanobacillus</taxon>
    </lineage>
</organism>
<reference evidence="2" key="1">
    <citation type="journal article" date="2019" name="Int. J. Syst. Evol. Microbiol.">
        <title>The Global Catalogue of Microorganisms (GCM) 10K type strain sequencing project: providing services to taxonomists for standard genome sequencing and annotation.</title>
        <authorList>
            <consortium name="The Broad Institute Genomics Platform"/>
            <consortium name="The Broad Institute Genome Sequencing Center for Infectious Disease"/>
            <person name="Wu L."/>
            <person name="Ma J."/>
        </authorList>
    </citation>
    <scope>NUCLEOTIDE SEQUENCE [LARGE SCALE GENOMIC DNA]</scope>
    <source>
        <strain evidence="2">CGMCC 1.12376</strain>
    </source>
</reference>
<accession>A0ABW4HNR7</accession>
<name>A0ABW4HNR7_9BACI</name>
<dbReference type="RefSeq" id="WP_251513894.1">
    <property type="nucleotide sequence ID" value="NZ_JAMBON010000012.1"/>
</dbReference>
<comment type="caution">
    <text evidence="1">The sequence shown here is derived from an EMBL/GenBank/DDBJ whole genome shotgun (WGS) entry which is preliminary data.</text>
</comment>